<feature type="domain" description="Response regulatory" evidence="5">
    <location>
        <begin position="2"/>
        <end position="117"/>
    </location>
</feature>
<dbReference type="PROSITE" id="PS50110">
    <property type="entry name" value="RESPONSE_REGULATORY"/>
    <property type="match status" value="1"/>
</dbReference>
<dbReference type="EMBL" id="FRAV01000043">
    <property type="protein sequence ID" value="SHM34133.1"/>
    <property type="molecule type" value="Genomic_DNA"/>
</dbReference>
<dbReference type="GO" id="GO:0006355">
    <property type="term" value="P:regulation of DNA-templated transcription"/>
    <property type="evidence" value="ECO:0007669"/>
    <property type="project" value="InterPro"/>
</dbReference>
<evidence type="ECO:0000259" key="4">
    <source>
        <dbReference type="PROSITE" id="PS50043"/>
    </source>
</evidence>
<keyword evidence="2" id="KW-0238">DNA-binding</keyword>
<gene>
    <name evidence="6" type="ORF">SAMN05444267_104324</name>
</gene>
<dbReference type="RefSeq" id="WP_073296862.1">
    <property type="nucleotide sequence ID" value="NZ_FRAV01000043.1"/>
</dbReference>
<dbReference type="SUPFAM" id="SSF46894">
    <property type="entry name" value="C-terminal effector domain of the bipartite response regulators"/>
    <property type="match status" value="1"/>
</dbReference>
<dbReference type="Gene3D" id="3.40.50.2300">
    <property type="match status" value="1"/>
</dbReference>
<reference evidence="7" key="1">
    <citation type="submission" date="2016-11" db="EMBL/GenBank/DDBJ databases">
        <authorList>
            <person name="Varghese N."/>
            <person name="Submissions S."/>
        </authorList>
    </citation>
    <scope>NUCLEOTIDE SEQUENCE [LARGE SCALE GENOMIC DNA]</scope>
    <source>
        <strain evidence="7">DSM 26899</strain>
    </source>
</reference>
<dbReference type="CDD" id="cd06170">
    <property type="entry name" value="LuxR_C_like"/>
    <property type="match status" value="1"/>
</dbReference>
<evidence type="ECO:0000256" key="1">
    <source>
        <dbReference type="ARBA" id="ARBA00022553"/>
    </source>
</evidence>
<dbReference type="STRING" id="1302687.SAMN05444267_104324"/>
<organism evidence="6 7">
    <name type="scientific">Chryseobacterium polytrichastri</name>
    <dbReference type="NCBI Taxonomy" id="1302687"/>
    <lineage>
        <taxon>Bacteria</taxon>
        <taxon>Pseudomonadati</taxon>
        <taxon>Bacteroidota</taxon>
        <taxon>Flavobacteriia</taxon>
        <taxon>Flavobacteriales</taxon>
        <taxon>Weeksellaceae</taxon>
        <taxon>Chryseobacterium group</taxon>
        <taxon>Chryseobacterium</taxon>
    </lineage>
</organism>
<dbReference type="Gene3D" id="1.10.10.10">
    <property type="entry name" value="Winged helix-like DNA-binding domain superfamily/Winged helix DNA-binding domain"/>
    <property type="match status" value="1"/>
</dbReference>
<dbReference type="AlphaFoldDB" id="A0A1M7I0P0"/>
<evidence type="ECO:0000313" key="7">
    <source>
        <dbReference type="Proteomes" id="UP000184364"/>
    </source>
</evidence>
<dbReference type="InterPro" id="IPR000792">
    <property type="entry name" value="Tscrpt_reg_LuxR_C"/>
</dbReference>
<dbReference type="CDD" id="cd17535">
    <property type="entry name" value="REC_NarL-like"/>
    <property type="match status" value="1"/>
</dbReference>
<protein>
    <submittedName>
        <fullName evidence="6">Two component transcriptional regulator, LuxR family</fullName>
    </submittedName>
</protein>
<evidence type="ECO:0000256" key="3">
    <source>
        <dbReference type="PROSITE-ProRule" id="PRU00169"/>
    </source>
</evidence>
<dbReference type="InterPro" id="IPR039420">
    <property type="entry name" value="WalR-like"/>
</dbReference>
<dbReference type="Proteomes" id="UP000184364">
    <property type="component" value="Unassembled WGS sequence"/>
</dbReference>
<dbReference type="GO" id="GO:0000160">
    <property type="term" value="P:phosphorelay signal transduction system"/>
    <property type="evidence" value="ECO:0007669"/>
    <property type="project" value="InterPro"/>
</dbReference>
<sequence>MKILVADDHPLTLNGTVAYLTNLGYNVVSACSNGTAALNYIQIYLPDVAILDLNMPGLDGLEVAKNVMENKWRTKVIILTMHNEIGVLNKAKEFEVDGYILKEKATPDLEKCMNEIALGKKYYSGALLQNYTIEHTDNLGKLNLLTLSERKIIELIAAQKTSKQIAELLFLSEKTVEGHRTRIIEKLGIPKEKNALLIWAIQNYKKPL</sequence>
<proteinExistence type="predicted"/>
<dbReference type="SMART" id="SM00421">
    <property type="entry name" value="HTH_LUXR"/>
    <property type="match status" value="1"/>
</dbReference>
<dbReference type="OrthoDB" id="9795108at2"/>
<feature type="modified residue" description="4-aspartylphosphate" evidence="3">
    <location>
        <position position="52"/>
    </location>
</feature>
<dbReference type="InterPro" id="IPR001789">
    <property type="entry name" value="Sig_transdc_resp-reg_receiver"/>
</dbReference>
<dbReference type="InterPro" id="IPR016032">
    <property type="entry name" value="Sig_transdc_resp-reg_C-effctor"/>
</dbReference>
<dbReference type="PROSITE" id="PS51257">
    <property type="entry name" value="PROKAR_LIPOPROTEIN"/>
    <property type="match status" value="1"/>
</dbReference>
<evidence type="ECO:0000256" key="2">
    <source>
        <dbReference type="ARBA" id="ARBA00023125"/>
    </source>
</evidence>
<keyword evidence="1 3" id="KW-0597">Phosphoprotein</keyword>
<accession>A0A1M7I0P0</accession>
<dbReference type="PANTHER" id="PTHR43214:SF43">
    <property type="entry name" value="TWO-COMPONENT RESPONSE REGULATOR"/>
    <property type="match status" value="1"/>
</dbReference>
<dbReference type="PROSITE" id="PS50043">
    <property type="entry name" value="HTH_LUXR_2"/>
    <property type="match status" value="1"/>
</dbReference>
<keyword evidence="7" id="KW-1185">Reference proteome</keyword>
<dbReference type="InterPro" id="IPR011006">
    <property type="entry name" value="CheY-like_superfamily"/>
</dbReference>
<dbReference type="Pfam" id="PF00072">
    <property type="entry name" value="Response_reg"/>
    <property type="match status" value="1"/>
</dbReference>
<dbReference type="InterPro" id="IPR058245">
    <property type="entry name" value="NreC/VraR/RcsB-like_REC"/>
</dbReference>
<evidence type="ECO:0000259" key="5">
    <source>
        <dbReference type="PROSITE" id="PS50110"/>
    </source>
</evidence>
<dbReference type="SUPFAM" id="SSF52172">
    <property type="entry name" value="CheY-like"/>
    <property type="match status" value="1"/>
</dbReference>
<dbReference type="GO" id="GO:0003677">
    <property type="term" value="F:DNA binding"/>
    <property type="evidence" value="ECO:0007669"/>
    <property type="project" value="UniProtKB-KW"/>
</dbReference>
<dbReference type="InterPro" id="IPR036388">
    <property type="entry name" value="WH-like_DNA-bd_sf"/>
</dbReference>
<name>A0A1M7I0P0_9FLAO</name>
<dbReference type="PRINTS" id="PR00038">
    <property type="entry name" value="HTHLUXR"/>
</dbReference>
<dbReference type="SMART" id="SM00448">
    <property type="entry name" value="REC"/>
    <property type="match status" value="1"/>
</dbReference>
<dbReference type="PANTHER" id="PTHR43214">
    <property type="entry name" value="TWO-COMPONENT RESPONSE REGULATOR"/>
    <property type="match status" value="1"/>
</dbReference>
<feature type="domain" description="HTH luxR-type" evidence="4">
    <location>
        <begin position="138"/>
        <end position="204"/>
    </location>
</feature>
<evidence type="ECO:0000313" key="6">
    <source>
        <dbReference type="EMBL" id="SHM34133.1"/>
    </source>
</evidence>
<dbReference type="Pfam" id="PF00196">
    <property type="entry name" value="GerE"/>
    <property type="match status" value="1"/>
</dbReference>